<gene>
    <name evidence="11" type="ORF">EA658_12010</name>
</gene>
<keyword evidence="5 11" id="KW-0067">ATP-binding</keyword>
<dbReference type="PROSITE" id="PS00211">
    <property type="entry name" value="ABC_TRANSPORTER_1"/>
    <property type="match status" value="1"/>
</dbReference>
<dbReference type="SMART" id="SM00382">
    <property type="entry name" value="AAA"/>
    <property type="match status" value="1"/>
</dbReference>
<protein>
    <submittedName>
        <fullName evidence="11">ABC transporter ATP-binding protein/permease</fullName>
    </submittedName>
</protein>
<dbReference type="EMBL" id="SHME01000003">
    <property type="protein sequence ID" value="TAA19558.1"/>
    <property type="molecule type" value="Genomic_DNA"/>
</dbReference>
<keyword evidence="3 8" id="KW-0812">Transmembrane</keyword>
<dbReference type="InterPro" id="IPR011527">
    <property type="entry name" value="ABC1_TM_dom"/>
</dbReference>
<dbReference type="InterPro" id="IPR017871">
    <property type="entry name" value="ABC_transporter-like_CS"/>
</dbReference>
<proteinExistence type="predicted"/>
<dbReference type="Gene3D" id="1.20.1560.10">
    <property type="entry name" value="ABC transporter type 1, transmembrane domain"/>
    <property type="match status" value="1"/>
</dbReference>
<dbReference type="PROSITE" id="PS50929">
    <property type="entry name" value="ABC_TM1F"/>
    <property type="match status" value="1"/>
</dbReference>
<reference evidence="11 12" key="1">
    <citation type="submission" date="2019-02" db="EMBL/GenBank/DDBJ databases">
        <title>WGS of Pseudoxanthomonas species novum from clinical isolates.</title>
        <authorList>
            <person name="Bernier A.-M."/>
            <person name="Bernard K."/>
            <person name="Vachon A."/>
        </authorList>
    </citation>
    <scope>NUCLEOTIDE SEQUENCE [LARGE SCALE GENOMIC DNA]</scope>
    <source>
        <strain evidence="12">NML 170316</strain>
    </source>
</reference>
<organism evidence="11 12">
    <name type="scientific">Pseudoxanthomonas winnipegensis</name>
    <dbReference type="NCBI Taxonomy" id="2480810"/>
    <lineage>
        <taxon>Bacteria</taxon>
        <taxon>Pseudomonadati</taxon>
        <taxon>Pseudomonadota</taxon>
        <taxon>Gammaproteobacteria</taxon>
        <taxon>Lysobacterales</taxon>
        <taxon>Lysobacteraceae</taxon>
        <taxon>Pseudoxanthomonas</taxon>
    </lineage>
</organism>
<dbReference type="PROSITE" id="PS50893">
    <property type="entry name" value="ABC_TRANSPORTER_2"/>
    <property type="match status" value="1"/>
</dbReference>
<feature type="transmembrane region" description="Helical" evidence="8">
    <location>
        <begin position="242"/>
        <end position="266"/>
    </location>
</feature>
<keyword evidence="7 8" id="KW-0472">Membrane</keyword>
<feature type="transmembrane region" description="Helical" evidence="8">
    <location>
        <begin position="86"/>
        <end position="107"/>
    </location>
</feature>
<evidence type="ECO:0000313" key="12">
    <source>
        <dbReference type="Proteomes" id="UP000293089"/>
    </source>
</evidence>
<dbReference type="Gene3D" id="3.40.50.300">
    <property type="entry name" value="P-loop containing nucleotide triphosphate hydrolases"/>
    <property type="match status" value="1"/>
</dbReference>
<evidence type="ECO:0000256" key="1">
    <source>
        <dbReference type="ARBA" id="ARBA00004651"/>
    </source>
</evidence>
<evidence type="ECO:0000259" key="10">
    <source>
        <dbReference type="PROSITE" id="PS50929"/>
    </source>
</evidence>
<dbReference type="InterPro" id="IPR036640">
    <property type="entry name" value="ABC1_TM_sf"/>
</dbReference>
<comment type="subcellular location">
    <subcellularLocation>
        <location evidence="1">Cell membrane</location>
        <topology evidence="1">Multi-pass membrane protein</topology>
    </subcellularLocation>
</comment>
<evidence type="ECO:0000256" key="7">
    <source>
        <dbReference type="ARBA" id="ARBA00023136"/>
    </source>
</evidence>
<dbReference type="Pfam" id="PF06472">
    <property type="entry name" value="ABC_membrane_2"/>
    <property type="match status" value="1"/>
</dbReference>
<feature type="transmembrane region" description="Helical" evidence="8">
    <location>
        <begin position="127"/>
        <end position="152"/>
    </location>
</feature>
<dbReference type="CDD" id="cd03223">
    <property type="entry name" value="ABCD_peroxisomal_ALDP"/>
    <property type="match status" value="1"/>
</dbReference>
<feature type="domain" description="ABC transmembrane type-1" evidence="10">
    <location>
        <begin position="106"/>
        <end position="391"/>
    </location>
</feature>
<evidence type="ECO:0000256" key="6">
    <source>
        <dbReference type="ARBA" id="ARBA00022989"/>
    </source>
</evidence>
<sequence length="639" mass="71931">MKDKDRSGGGAVRGEGERFRRRPLCWPPSRRPVAARCNLGPSRSARCRCHGASMNDTDHDERHLPKVPARQLWRLLGGYWRSDDRLMAWLLLLSIPALHGVMVYQGLLQNRIYGVMFDALGDRQASVFWRQLILTGAVMATWVLAHTVVEWLMQLLYMRWRTWLNAYFSDRWLERKAYYRMDRAGSIDNPDQRLSEDLQILTEKGVTKGFEFLHQMGVVVVFTGVLWNLSRDIAFTVAGQQVAIPGLVVFVFLGFCLLSTGLVEWLGRPLLRARYRQQAREGDYRFALVRVRENAEPIALYAGEASERRRLGGAFGRIRQNWRKVVRHTFSVNLATDTGNQGVQLLPWMLGAGAYFAGGLSLGQLTRLHQTCNQTRIGLLWFIQNYTELADVRAALARLVELDHALDTHDARHDIVVADSQDEVLRTYALALECPDGRALGEPVSVDIKAGSSCVIVGPSGCGKSTFLLSLAGLWPHGHGRIEMPRGRRSMFIPQRPYVPIGSLKEALCYPGDSADFDDQSCVDALRACRLEHHAQRLDEVDHWSKRLSPGEQQRLAFARVLMQRPQTLFLDEATSALDQDTEALLYRQLRERLPGCTVISVAHRDSVIAMHERKLSFSGAGRPAWCSAPPAQAVPATG</sequence>
<keyword evidence="6 8" id="KW-1133">Transmembrane helix</keyword>
<name>A0ABY1WDX1_9GAMM</name>
<dbReference type="SUPFAM" id="SSF90123">
    <property type="entry name" value="ABC transporter transmembrane region"/>
    <property type="match status" value="1"/>
</dbReference>
<dbReference type="InterPro" id="IPR050835">
    <property type="entry name" value="ABC_transporter_sub-D"/>
</dbReference>
<dbReference type="SUPFAM" id="SSF52540">
    <property type="entry name" value="P-loop containing nucleoside triphosphate hydrolases"/>
    <property type="match status" value="1"/>
</dbReference>
<evidence type="ECO:0000256" key="8">
    <source>
        <dbReference type="SAM" id="Phobius"/>
    </source>
</evidence>
<evidence type="ECO:0000259" key="9">
    <source>
        <dbReference type="PROSITE" id="PS50893"/>
    </source>
</evidence>
<feature type="transmembrane region" description="Helical" evidence="8">
    <location>
        <begin position="212"/>
        <end position="230"/>
    </location>
</feature>
<evidence type="ECO:0000256" key="3">
    <source>
        <dbReference type="ARBA" id="ARBA00022692"/>
    </source>
</evidence>
<evidence type="ECO:0000256" key="5">
    <source>
        <dbReference type="ARBA" id="ARBA00022840"/>
    </source>
</evidence>
<dbReference type="InterPro" id="IPR027417">
    <property type="entry name" value="P-loop_NTPase"/>
</dbReference>
<keyword evidence="12" id="KW-1185">Reference proteome</keyword>
<evidence type="ECO:0000256" key="2">
    <source>
        <dbReference type="ARBA" id="ARBA00022448"/>
    </source>
</evidence>
<dbReference type="PANTHER" id="PTHR11384">
    <property type="entry name" value="ATP-BINDING CASSETTE, SUB-FAMILY D MEMBER"/>
    <property type="match status" value="1"/>
</dbReference>
<dbReference type="InterPro" id="IPR003593">
    <property type="entry name" value="AAA+_ATPase"/>
</dbReference>
<dbReference type="InterPro" id="IPR003439">
    <property type="entry name" value="ABC_transporter-like_ATP-bd"/>
</dbReference>
<feature type="domain" description="ABC transporter" evidence="9">
    <location>
        <begin position="425"/>
        <end position="638"/>
    </location>
</feature>
<evidence type="ECO:0000256" key="4">
    <source>
        <dbReference type="ARBA" id="ARBA00022741"/>
    </source>
</evidence>
<dbReference type="GO" id="GO:0005524">
    <property type="term" value="F:ATP binding"/>
    <property type="evidence" value="ECO:0007669"/>
    <property type="project" value="UniProtKB-KW"/>
</dbReference>
<accession>A0ABY1WDX1</accession>
<keyword evidence="2" id="KW-0813">Transport</keyword>
<keyword evidence="4" id="KW-0547">Nucleotide-binding</keyword>
<dbReference type="Pfam" id="PF00005">
    <property type="entry name" value="ABC_tran"/>
    <property type="match status" value="1"/>
</dbReference>
<dbReference type="PANTHER" id="PTHR11384:SF59">
    <property type="entry name" value="LYSOSOMAL COBALAMIN TRANSPORTER ABCD4"/>
    <property type="match status" value="1"/>
</dbReference>
<evidence type="ECO:0000313" key="11">
    <source>
        <dbReference type="EMBL" id="TAA19558.1"/>
    </source>
</evidence>
<dbReference type="Proteomes" id="UP000293089">
    <property type="component" value="Unassembled WGS sequence"/>
</dbReference>
<comment type="caution">
    <text evidence="11">The sequence shown here is derived from an EMBL/GenBank/DDBJ whole genome shotgun (WGS) entry which is preliminary data.</text>
</comment>